<comment type="similarity">
    <text evidence="1 9 10">Belongs to the peptidase A8 family.</text>
</comment>
<keyword evidence="2 9" id="KW-1003">Cell membrane</keyword>
<keyword evidence="3 9" id="KW-0645">Protease</keyword>
<comment type="catalytic activity">
    <reaction evidence="9">
        <text>Release of signal peptides from bacterial membrane prolipoproteins. Hydrolyzes -Xaa-Yaa-Zaa-|-(S,diacylglyceryl)Cys-, in which Xaa is hydrophobic (preferably Leu), and Yaa (Ala or Ser) and Zaa (Gly or Ala) have small, neutral side chains.</text>
        <dbReference type="EC" id="3.4.23.36"/>
    </reaction>
</comment>
<dbReference type="GO" id="GO:0004190">
    <property type="term" value="F:aspartic-type endopeptidase activity"/>
    <property type="evidence" value="ECO:0007669"/>
    <property type="project" value="UniProtKB-EC"/>
</dbReference>
<comment type="caution">
    <text evidence="11">The sequence shown here is derived from an EMBL/GenBank/DDBJ whole genome shotgun (WGS) entry which is preliminary data.</text>
</comment>
<name>A0ABW4NT44_9PAST</name>
<keyword evidence="8 9" id="KW-0472">Membrane</keyword>
<evidence type="ECO:0000256" key="7">
    <source>
        <dbReference type="ARBA" id="ARBA00022989"/>
    </source>
</evidence>
<dbReference type="PANTHER" id="PTHR33695:SF1">
    <property type="entry name" value="LIPOPROTEIN SIGNAL PEPTIDASE"/>
    <property type="match status" value="1"/>
</dbReference>
<feature type="transmembrane region" description="Helical" evidence="9">
    <location>
        <begin position="68"/>
        <end position="86"/>
    </location>
</feature>
<evidence type="ECO:0000256" key="2">
    <source>
        <dbReference type="ARBA" id="ARBA00022475"/>
    </source>
</evidence>
<feature type="active site" evidence="9">
    <location>
        <position position="121"/>
    </location>
</feature>
<dbReference type="Pfam" id="PF01252">
    <property type="entry name" value="Peptidase_A8"/>
    <property type="match status" value="1"/>
</dbReference>
<comment type="function">
    <text evidence="9">This protein specifically catalyzes the removal of signal peptides from prolipoproteins.</text>
</comment>
<evidence type="ECO:0000256" key="1">
    <source>
        <dbReference type="ARBA" id="ARBA00006139"/>
    </source>
</evidence>
<keyword evidence="4 9" id="KW-0812">Transmembrane</keyword>
<accession>A0ABW4NT44</accession>
<reference evidence="12" key="1">
    <citation type="journal article" date="2019" name="Int. J. Syst. Evol. Microbiol.">
        <title>The Global Catalogue of Microorganisms (GCM) 10K type strain sequencing project: providing services to taxonomists for standard genome sequencing and annotation.</title>
        <authorList>
            <consortium name="The Broad Institute Genomics Platform"/>
            <consortium name="The Broad Institute Genome Sequencing Center for Infectious Disease"/>
            <person name="Wu L."/>
            <person name="Ma J."/>
        </authorList>
    </citation>
    <scope>NUCLEOTIDE SEQUENCE [LARGE SCALE GENOMIC DNA]</scope>
    <source>
        <strain evidence="12">CCM 7950</strain>
    </source>
</reference>
<dbReference type="NCBIfam" id="TIGR00077">
    <property type="entry name" value="lspA"/>
    <property type="match status" value="1"/>
</dbReference>
<dbReference type="HAMAP" id="MF_00161">
    <property type="entry name" value="LspA"/>
    <property type="match status" value="1"/>
</dbReference>
<protein>
    <recommendedName>
        <fullName evidence="9">Lipoprotein signal peptidase</fullName>
        <ecNumber evidence="9">3.4.23.36</ecNumber>
    </recommendedName>
    <alternativeName>
        <fullName evidence="9">Prolipoprotein signal peptidase</fullName>
    </alternativeName>
    <alternativeName>
        <fullName evidence="9">Signal peptidase II</fullName>
        <shortName evidence="9">SPase II</shortName>
    </alternativeName>
</protein>
<gene>
    <name evidence="9 11" type="primary">lspA</name>
    <name evidence="11" type="ORF">ACFSAV_02010</name>
</gene>
<comment type="subcellular location">
    <subcellularLocation>
        <location evidence="9">Cell membrane</location>
        <topology evidence="9">Multi-pass membrane protein</topology>
    </subcellularLocation>
</comment>
<evidence type="ECO:0000256" key="4">
    <source>
        <dbReference type="ARBA" id="ARBA00022692"/>
    </source>
</evidence>
<proteinExistence type="inferred from homology"/>
<keyword evidence="5 9" id="KW-0064">Aspartyl protease</keyword>
<evidence type="ECO:0000256" key="6">
    <source>
        <dbReference type="ARBA" id="ARBA00022801"/>
    </source>
</evidence>
<evidence type="ECO:0000256" key="10">
    <source>
        <dbReference type="RuleBase" id="RU004181"/>
    </source>
</evidence>
<dbReference type="EMBL" id="JBHUFP010000004">
    <property type="protein sequence ID" value="MFD1805161.1"/>
    <property type="molecule type" value="Genomic_DNA"/>
</dbReference>
<evidence type="ECO:0000256" key="5">
    <source>
        <dbReference type="ARBA" id="ARBA00022750"/>
    </source>
</evidence>
<dbReference type="RefSeq" id="WP_101774418.1">
    <property type="nucleotide sequence ID" value="NZ_JBHUFP010000004.1"/>
</dbReference>
<dbReference type="InterPro" id="IPR001872">
    <property type="entry name" value="Peptidase_A8"/>
</dbReference>
<comment type="pathway">
    <text evidence="9">Protein modification; lipoprotein biosynthesis (signal peptide cleavage).</text>
</comment>
<dbReference type="EC" id="3.4.23.36" evidence="9"/>
<dbReference type="PANTHER" id="PTHR33695">
    <property type="entry name" value="LIPOPROTEIN SIGNAL PEPTIDASE"/>
    <property type="match status" value="1"/>
</dbReference>
<evidence type="ECO:0000256" key="3">
    <source>
        <dbReference type="ARBA" id="ARBA00022670"/>
    </source>
</evidence>
<sequence>MTQTKTGLSFLWLSVIAFILDLGTKYLIVQNFTLYESINILPFFNLTYVRNYGAAFSFLAEHCGWQKYLFIVLACVISLMLIYFLYKNEATQKIQNSAYALIIGGALGNMADRAYHGFVVDFFDFYWDIYHYPVFNVADIAISIGAGLLILDAIKNRNESEPKPKQEDK</sequence>
<dbReference type="PRINTS" id="PR00781">
    <property type="entry name" value="LIPOSIGPTASE"/>
</dbReference>
<feature type="transmembrane region" description="Helical" evidence="9">
    <location>
        <begin position="7"/>
        <end position="28"/>
    </location>
</feature>
<keyword evidence="7 9" id="KW-1133">Transmembrane helix</keyword>
<keyword evidence="12" id="KW-1185">Reference proteome</keyword>
<evidence type="ECO:0000256" key="9">
    <source>
        <dbReference type="HAMAP-Rule" id="MF_00161"/>
    </source>
</evidence>
<feature type="transmembrane region" description="Helical" evidence="9">
    <location>
        <begin position="130"/>
        <end position="151"/>
    </location>
</feature>
<evidence type="ECO:0000256" key="8">
    <source>
        <dbReference type="ARBA" id="ARBA00023136"/>
    </source>
</evidence>
<evidence type="ECO:0000313" key="12">
    <source>
        <dbReference type="Proteomes" id="UP001597420"/>
    </source>
</evidence>
<keyword evidence="6 9" id="KW-0378">Hydrolase</keyword>
<feature type="transmembrane region" description="Helical" evidence="9">
    <location>
        <begin position="98"/>
        <end position="118"/>
    </location>
</feature>
<evidence type="ECO:0000313" key="11">
    <source>
        <dbReference type="EMBL" id="MFD1805161.1"/>
    </source>
</evidence>
<organism evidence="11 12">
    <name type="scientific">Pasteurella oralis</name>
    <dbReference type="NCBI Taxonomy" id="1071947"/>
    <lineage>
        <taxon>Bacteria</taxon>
        <taxon>Pseudomonadati</taxon>
        <taxon>Pseudomonadota</taxon>
        <taxon>Gammaproteobacteria</taxon>
        <taxon>Pasteurellales</taxon>
        <taxon>Pasteurellaceae</taxon>
        <taxon>Pasteurella</taxon>
    </lineage>
</organism>
<dbReference type="Proteomes" id="UP001597420">
    <property type="component" value="Unassembled WGS sequence"/>
</dbReference>
<feature type="active site" evidence="9">
    <location>
        <position position="139"/>
    </location>
</feature>